<comment type="caution">
    <text evidence="1">The sequence shown here is derived from an EMBL/GenBank/DDBJ whole genome shotgun (WGS) entry which is preliminary data.</text>
</comment>
<accession>A0A166QRM7</accession>
<dbReference type="RefSeq" id="WP_063340794.1">
    <property type="nucleotide sequence ID" value="NZ_LUKJ01000002.1"/>
</dbReference>
<evidence type="ECO:0000313" key="1">
    <source>
        <dbReference type="EMBL" id="KZN20749.1"/>
    </source>
</evidence>
<reference evidence="1 2" key="2">
    <citation type="journal article" date="2018" name="Nature">
        <title>Mutant phenotypes for thousands of bacterial genes of unknown function.</title>
        <authorList>
            <person name="Price M.N."/>
            <person name="Wetmore K.M."/>
            <person name="Waters R.J."/>
            <person name="Callaghan M."/>
            <person name="Ray J."/>
            <person name="Liu H."/>
            <person name="Kuehl J.V."/>
            <person name="Melnyk R.A."/>
            <person name="Lamson J.S."/>
            <person name="Suh Y."/>
            <person name="Carlson H.K."/>
            <person name="Esquivel Z."/>
            <person name="Sadeeshkumar H."/>
            <person name="Chakraborty R."/>
            <person name="Zane G.M."/>
            <person name="Rubin B.E."/>
            <person name="Wall J.D."/>
            <person name="Visel A."/>
            <person name="Bristow J."/>
            <person name="Blow M.J."/>
            <person name="Arkin A.P."/>
            <person name="Deutschbauer A.M."/>
        </authorList>
    </citation>
    <scope>NUCLEOTIDE SEQUENCE [LARGE SCALE GENOMIC DNA]</scope>
    <source>
        <strain evidence="1 2">FW300-N1B4</strain>
    </source>
</reference>
<reference evidence="2" key="1">
    <citation type="submission" date="2016-03" db="EMBL/GenBank/DDBJ databases">
        <authorList>
            <person name="Ray J."/>
            <person name="Price M."/>
            <person name="Deutschbauer A."/>
        </authorList>
    </citation>
    <scope>NUCLEOTIDE SEQUENCE [LARGE SCALE GENOMIC DNA]</scope>
    <source>
        <strain evidence="2">FW300-N1B4</strain>
    </source>
</reference>
<organism evidence="1 2">
    <name type="scientific">Pseudomonas fluorescens</name>
    <dbReference type="NCBI Taxonomy" id="294"/>
    <lineage>
        <taxon>Bacteria</taxon>
        <taxon>Pseudomonadati</taxon>
        <taxon>Pseudomonadota</taxon>
        <taxon>Gammaproteobacteria</taxon>
        <taxon>Pseudomonadales</taxon>
        <taxon>Pseudomonadaceae</taxon>
        <taxon>Pseudomonas</taxon>
    </lineage>
</organism>
<sequence>MASKTPKIHAFSPDPERGMPIDISKAMYAKGLRGTKCGYMRKVALEHAQVTCFYCLRKLAASKRDNRA</sequence>
<evidence type="ECO:0000313" key="2">
    <source>
        <dbReference type="Proteomes" id="UP000076489"/>
    </source>
</evidence>
<dbReference type="EMBL" id="LUKJ01000002">
    <property type="protein sequence ID" value="KZN20749.1"/>
    <property type="molecule type" value="Genomic_DNA"/>
</dbReference>
<dbReference type="Proteomes" id="UP000076489">
    <property type="component" value="Unassembled WGS sequence"/>
</dbReference>
<protein>
    <submittedName>
        <fullName evidence="1">Uncharacterized protein</fullName>
    </submittedName>
</protein>
<dbReference type="AlphaFoldDB" id="A0A166QRM7"/>
<name>A0A166QRM7_PSEFL</name>
<dbReference type="OrthoDB" id="9935599at2"/>
<gene>
    <name evidence="1" type="ORF">A1D17_04180</name>
</gene>
<proteinExistence type="predicted"/>